<evidence type="ECO:0000256" key="1">
    <source>
        <dbReference type="ARBA" id="ARBA00005820"/>
    </source>
</evidence>
<evidence type="ECO:0000256" key="3">
    <source>
        <dbReference type="ARBA" id="ARBA00023125"/>
    </source>
</evidence>
<dbReference type="GO" id="GO:0000160">
    <property type="term" value="P:phosphorelay signal transduction system"/>
    <property type="evidence" value="ECO:0007669"/>
    <property type="project" value="InterPro"/>
</dbReference>
<dbReference type="SMART" id="SM00862">
    <property type="entry name" value="Trans_reg_C"/>
    <property type="match status" value="1"/>
</dbReference>
<dbReference type="InterPro" id="IPR011990">
    <property type="entry name" value="TPR-like_helical_dom_sf"/>
</dbReference>
<gene>
    <name evidence="7" type="ORF">SAMN05421642_11714</name>
</gene>
<organism evidence="7 8">
    <name type="scientific">Rhodococcoides kyotonense</name>
    <dbReference type="NCBI Taxonomy" id="398843"/>
    <lineage>
        <taxon>Bacteria</taxon>
        <taxon>Bacillati</taxon>
        <taxon>Actinomycetota</taxon>
        <taxon>Actinomycetes</taxon>
        <taxon>Mycobacteriales</taxon>
        <taxon>Nocardiaceae</taxon>
        <taxon>Rhodococcoides</taxon>
    </lineage>
</organism>
<evidence type="ECO:0000256" key="4">
    <source>
        <dbReference type="ARBA" id="ARBA00023163"/>
    </source>
</evidence>
<dbReference type="GO" id="GO:0003677">
    <property type="term" value="F:DNA binding"/>
    <property type="evidence" value="ECO:0007669"/>
    <property type="project" value="UniProtKB-UniRule"/>
</dbReference>
<feature type="DNA-binding region" description="OmpR/PhoB-type" evidence="5">
    <location>
        <begin position="1"/>
        <end position="93"/>
    </location>
</feature>
<dbReference type="GO" id="GO:0006355">
    <property type="term" value="P:regulation of DNA-templated transcription"/>
    <property type="evidence" value="ECO:0007669"/>
    <property type="project" value="InterPro"/>
</dbReference>
<name>A0A239MCH6_9NOCA</name>
<dbReference type="PROSITE" id="PS51755">
    <property type="entry name" value="OMPR_PHOB"/>
    <property type="match status" value="1"/>
</dbReference>
<dbReference type="InterPro" id="IPR001867">
    <property type="entry name" value="OmpR/PhoB-type_DNA-bd"/>
</dbReference>
<dbReference type="Pfam" id="PF00486">
    <property type="entry name" value="Trans_reg_C"/>
    <property type="match status" value="1"/>
</dbReference>
<dbReference type="EMBL" id="FZOW01000017">
    <property type="protein sequence ID" value="SNT39734.1"/>
    <property type="molecule type" value="Genomic_DNA"/>
</dbReference>
<keyword evidence="2" id="KW-0805">Transcription regulation</keyword>
<dbReference type="CDD" id="cd15831">
    <property type="entry name" value="BTAD"/>
    <property type="match status" value="1"/>
</dbReference>
<evidence type="ECO:0000256" key="2">
    <source>
        <dbReference type="ARBA" id="ARBA00023015"/>
    </source>
</evidence>
<evidence type="ECO:0000313" key="7">
    <source>
        <dbReference type="EMBL" id="SNT39734.1"/>
    </source>
</evidence>
<comment type="similarity">
    <text evidence="1">Belongs to the AfsR/DnrI/RedD regulatory family.</text>
</comment>
<dbReference type="SUPFAM" id="SSF48452">
    <property type="entry name" value="TPR-like"/>
    <property type="match status" value="1"/>
</dbReference>
<dbReference type="InterPro" id="IPR016032">
    <property type="entry name" value="Sig_transdc_resp-reg_C-effctor"/>
</dbReference>
<dbReference type="InterPro" id="IPR036388">
    <property type="entry name" value="WH-like_DNA-bd_sf"/>
</dbReference>
<proteinExistence type="inferred from homology"/>
<protein>
    <submittedName>
        <fullName evidence="7">DNA-binding transcriptional activator of the SARP family</fullName>
    </submittedName>
</protein>
<keyword evidence="4" id="KW-0804">Transcription</keyword>
<accession>A0A239MCH6</accession>
<dbReference type="AlphaFoldDB" id="A0A239MCH6"/>
<dbReference type="PANTHER" id="PTHR35807:SF1">
    <property type="entry name" value="TRANSCRIPTIONAL REGULATOR REDD"/>
    <property type="match status" value="1"/>
</dbReference>
<evidence type="ECO:0000256" key="5">
    <source>
        <dbReference type="PROSITE-ProRule" id="PRU01091"/>
    </source>
</evidence>
<dbReference type="SUPFAM" id="SSF46894">
    <property type="entry name" value="C-terminal effector domain of the bipartite response regulators"/>
    <property type="match status" value="1"/>
</dbReference>
<dbReference type="Gene3D" id="1.10.10.10">
    <property type="entry name" value="Winged helix-like DNA-binding domain superfamily/Winged helix DNA-binding domain"/>
    <property type="match status" value="1"/>
</dbReference>
<dbReference type="Pfam" id="PF03704">
    <property type="entry name" value="BTAD"/>
    <property type="match status" value="1"/>
</dbReference>
<dbReference type="Gene3D" id="1.25.40.10">
    <property type="entry name" value="Tetratricopeptide repeat domain"/>
    <property type="match status" value="1"/>
</dbReference>
<dbReference type="InterPro" id="IPR051677">
    <property type="entry name" value="AfsR-DnrI-RedD_regulator"/>
</dbReference>
<evidence type="ECO:0000259" key="6">
    <source>
        <dbReference type="PROSITE" id="PS51755"/>
    </source>
</evidence>
<dbReference type="SMART" id="SM01043">
    <property type="entry name" value="BTAD"/>
    <property type="match status" value="1"/>
</dbReference>
<dbReference type="PANTHER" id="PTHR35807">
    <property type="entry name" value="TRANSCRIPTIONAL REGULATOR REDD-RELATED"/>
    <property type="match status" value="1"/>
</dbReference>
<keyword evidence="8" id="KW-1185">Reference proteome</keyword>
<evidence type="ECO:0000313" key="8">
    <source>
        <dbReference type="Proteomes" id="UP000198327"/>
    </source>
</evidence>
<feature type="domain" description="OmpR/PhoB-type" evidence="6">
    <location>
        <begin position="1"/>
        <end position="93"/>
    </location>
</feature>
<dbReference type="RefSeq" id="WP_176444460.1">
    <property type="nucleotide sequence ID" value="NZ_FZOW01000017.1"/>
</dbReference>
<reference evidence="8" key="1">
    <citation type="submission" date="2017-06" db="EMBL/GenBank/DDBJ databases">
        <authorList>
            <person name="Varghese N."/>
            <person name="Submissions S."/>
        </authorList>
    </citation>
    <scope>NUCLEOTIDE SEQUENCE [LARGE SCALE GENOMIC DNA]</scope>
    <source>
        <strain evidence="8">JCM 23211</strain>
    </source>
</reference>
<sequence>MKFRVLGNFQIGRDELGYTIAAPKQRQLLALLLLNANAPVSPRTCFRELWSEYPPSSAATTLQTYIMNLRRALADSSGRARLVLDQAGYRLVVDPGELDLDVFDATVEQADASGDDGRTLQKLSAALDLWPGSMLSDITRGPVLSALVARHERRRIDVVYRRFDLMLELDRARPALPELKRAVEQYPADERLRRQLMLALASTGRRAESILQFRALSHYLHIEMRTEPSSATKDLELSLRRA</sequence>
<dbReference type="Proteomes" id="UP000198327">
    <property type="component" value="Unassembled WGS sequence"/>
</dbReference>
<keyword evidence="3 5" id="KW-0238">DNA-binding</keyword>
<dbReference type="InterPro" id="IPR005158">
    <property type="entry name" value="BTAD"/>
</dbReference>